<evidence type="ECO:0000256" key="1">
    <source>
        <dbReference type="ARBA" id="ARBA00004123"/>
    </source>
</evidence>
<dbReference type="InterPro" id="IPR032042">
    <property type="entry name" value="POT1PC"/>
</dbReference>
<dbReference type="AlphaFoldDB" id="I1BJ37"/>
<proteinExistence type="inferred from homology"/>
<evidence type="ECO:0000259" key="8">
    <source>
        <dbReference type="Pfam" id="PF16686"/>
    </source>
</evidence>
<keyword evidence="7" id="KW-0539">Nucleus</keyword>
<dbReference type="VEuPathDB" id="FungiDB:RO3G_00921"/>
<comment type="subcellular location">
    <subcellularLocation>
        <location evidence="2">Chromosome</location>
        <location evidence="2">Telomere</location>
    </subcellularLocation>
    <subcellularLocation>
        <location evidence="1">Nucleus</location>
    </subcellularLocation>
</comment>
<dbReference type="GeneID" id="93607893"/>
<keyword evidence="5" id="KW-0779">Telomere</keyword>
<accession>I1BJ37</accession>
<dbReference type="RefSeq" id="XP_067511613.1">
    <property type="nucleotide sequence ID" value="XM_067655512.1"/>
</dbReference>
<dbReference type="STRING" id="246409.I1BJ37"/>
<dbReference type="GO" id="GO:0043047">
    <property type="term" value="F:single-stranded telomeric DNA binding"/>
    <property type="evidence" value="ECO:0007669"/>
    <property type="project" value="InterPro"/>
</dbReference>
<dbReference type="SUPFAM" id="SSF50249">
    <property type="entry name" value="Nucleic acid-binding proteins"/>
    <property type="match status" value="1"/>
</dbReference>
<evidence type="ECO:0000256" key="3">
    <source>
        <dbReference type="ARBA" id="ARBA00008442"/>
    </source>
</evidence>
<evidence type="ECO:0000256" key="6">
    <source>
        <dbReference type="ARBA" id="ARBA00023125"/>
    </source>
</evidence>
<name>I1BJ37_RHIO9</name>
<comment type="similarity">
    <text evidence="3">Belongs to the telombin family.</text>
</comment>
<evidence type="ECO:0000256" key="2">
    <source>
        <dbReference type="ARBA" id="ARBA00004574"/>
    </source>
</evidence>
<dbReference type="GO" id="GO:0000781">
    <property type="term" value="C:chromosome, telomeric region"/>
    <property type="evidence" value="ECO:0007669"/>
    <property type="project" value="UniProtKB-SubCell"/>
</dbReference>
<dbReference type="eggNOG" id="ENOG502RURC">
    <property type="taxonomic scope" value="Eukaryota"/>
</dbReference>
<dbReference type="InterPro" id="IPR012340">
    <property type="entry name" value="NA-bd_OB-fold"/>
</dbReference>
<keyword evidence="4" id="KW-0158">Chromosome</keyword>
<dbReference type="GO" id="GO:0005634">
    <property type="term" value="C:nucleus"/>
    <property type="evidence" value="ECO:0007669"/>
    <property type="project" value="UniProtKB-SubCell"/>
</dbReference>
<feature type="domain" description="Protection of telomeres protein 1 ssDNA-binding" evidence="8">
    <location>
        <begin position="118"/>
        <end position="194"/>
    </location>
</feature>
<dbReference type="Pfam" id="PF16686">
    <property type="entry name" value="POT1PC"/>
    <property type="match status" value="1"/>
</dbReference>
<keyword evidence="10" id="KW-1185">Reference proteome</keyword>
<keyword evidence="6" id="KW-0238">DNA-binding</keyword>
<reference evidence="9 10" key="1">
    <citation type="journal article" date="2009" name="PLoS Genet.">
        <title>Genomic analysis of the basal lineage fungus Rhizopus oryzae reveals a whole-genome duplication.</title>
        <authorList>
            <person name="Ma L.-J."/>
            <person name="Ibrahim A.S."/>
            <person name="Skory C."/>
            <person name="Grabherr M.G."/>
            <person name="Burger G."/>
            <person name="Butler M."/>
            <person name="Elias M."/>
            <person name="Idnurm A."/>
            <person name="Lang B.F."/>
            <person name="Sone T."/>
            <person name="Abe A."/>
            <person name="Calvo S.E."/>
            <person name="Corrochano L.M."/>
            <person name="Engels R."/>
            <person name="Fu J."/>
            <person name="Hansberg W."/>
            <person name="Kim J.-M."/>
            <person name="Kodira C.D."/>
            <person name="Koehrsen M.J."/>
            <person name="Liu B."/>
            <person name="Miranda-Saavedra D."/>
            <person name="O'Leary S."/>
            <person name="Ortiz-Castellanos L."/>
            <person name="Poulter R."/>
            <person name="Rodriguez-Romero J."/>
            <person name="Ruiz-Herrera J."/>
            <person name="Shen Y.-Q."/>
            <person name="Zeng Q."/>
            <person name="Galagan J."/>
            <person name="Birren B.W."/>
            <person name="Cuomo C.A."/>
            <person name="Wickes B.L."/>
        </authorList>
    </citation>
    <scope>NUCLEOTIDE SEQUENCE [LARGE SCALE GENOMIC DNA]</scope>
    <source>
        <strain evidence="10">RA 99-880 / ATCC MYA-4621 / FGSC 9543 / NRRL 43880</strain>
    </source>
</reference>
<gene>
    <name evidence="9" type="ORF">RO3G_00921</name>
</gene>
<evidence type="ECO:0000313" key="10">
    <source>
        <dbReference type="Proteomes" id="UP000009138"/>
    </source>
</evidence>
<evidence type="ECO:0000256" key="5">
    <source>
        <dbReference type="ARBA" id="ARBA00022895"/>
    </source>
</evidence>
<organism evidence="9 10">
    <name type="scientific">Rhizopus delemar (strain RA 99-880 / ATCC MYA-4621 / FGSC 9543 / NRRL 43880)</name>
    <name type="common">Mucormycosis agent</name>
    <name type="synonym">Rhizopus arrhizus var. delemar</name>
    <dbReference type="NCBI Taxonomy" id="246409"/>
    <lineage>
        <taxon>Eukaryota</taxon>
        <taxon>Fungi</taxon>
        <taxon>Fungi incertae sedis</taxon>
        <taxon>Mucoromycota</taxon>
        <taxon>Mucoromycotina</taxon>
        <taxon>Mucoromycetes</taxon>
        <taxon>Mucorales</taxon>
        <taxon>Mucorineae</taxon>
        <taxon>Rhizopodaceae</taxon>
        <taxon>Rhizopus</taxon>
    </lineage>
</organism>
<evidence type="ECO:0000256" key="7">
    <source>
        <dbReference type="ARBA" id="ARBA00023242"/>
    </source>
</evidence>
<protein>
    <recommendedName>
        <fullName evidence="8">Protection of telomeres protein 1 ssDNA-binding domain-containing protein</fullName>
    </recommendedName>
</protein>
<dbReference type="Gene3D" id="2.40.50.140">
    <property type="entry name" value="Nucleic acid-binding proteins"/>
    <property type="match status" value="1"/>
</dbReference>
<dbReference type="InParanoid" id="I1BJ37"/>
<dbReference type="Proteomes" id="UP000009138">
    <property type="component" value="Unassembled WGS sequence"/>
</dbReference>
<evidence type="ECO:0000313" key="9">
    <source>
        <dbReference type="EMBL" id="EIE76217.1"/>
    </source>
</evidence>
<dbReference type="OrthoDB" id="2186770at2759"/>
<evidence type="ECO:0000256" key="4">
    <source>
        <dbReference type="ARBA" id="ARBA00022454"/>
    </source>
</evidence>
<dbReference type="EMBL" id="CH476732">
    <property type="protein sequence ID" value="EIE76217.1"/>
    <property type="molecule type" value="Genomic_DNA"/>
</dbReference>
<sequence>MRILNYRLGLQGNSIPTTTFTTFKADNMSLTEIKTPNVDCALRPVDHEAVKQVLRYATAHMSSLFTPQQKQRPLLKTSEIMQHTDNFFNYVGMVTTIHRGFNNDRININMTDYTKNPKPYINPYSIQCTLWDNHAKNCPFIQVGDYLLLENVSKKIHNNSLTINLHRSKPEDQFVHKLNTEDIRVQELLKRKASAVVGQNAGRASSIRSGKLST</sequence>